<dbReference type="Proteomes" id="UP000095287">
    <property type="component" value="Unplaced"/>
</dbReference>
<evidence type="ECO:0000313" key="2">
    <source>
        <dbReference type="Proteomes" id="UP000095287"/>
    </source>
</evidence>
<accession>A0A1I8ANY4</accession>
<feature type="chain" id="PRO_5009314970" evidence="1">
    <location>
        <begin position="17"/>
        <end position="39"/>
    </location>
</feature>
<dbReference type="WBParaSite" id="L893_g7554.t1">
    <property type="protein sequence ID" value="L893_g7554.t1"/>
    <property type="gene ID" value="L893_g7554"/>
</dbReference>
<protein>
    <submittedName>
        <fullName evidence="3">Secreted protein</fullName>
    </submittedName>
</protein>
<organism evidence="2 3">
    <name type="scientific">Steinernema glaseri</name>
    <dbReference type="NCBI Taxonomy" id="37863"/>
    <lineage>
        <taxon>Eukaryota</taxon>
        <taxon>Metazoa</taxon>
        <taxon>Ecdysozoa</taxon>
        <taxon>Nematoda</taxon>
        <taxon>Chromadorea</taxon>
        <taxon>Rhabditida</taxon>
        <taxon>Tylenchina</taxon>
        <taxon>Panagrolaimomorpha</taxon>
        <taxon>Strongyloidoidea</taxon>
        <taxon>Steinernematidae</taxon>
        <taxon>Steinernema</taxon>
    </lineage>
</organism>
<name>A0A1I8ANY4_9BILA</name>
<sequence length="39" mass="4375">MTALRVLFLSLASILQDLMERTNTSLYPFRTSLTALVTS</sequence>
<reference evidence="3" key="1">
    <citation type="submission" date="2016-11" db="UniProtKB">
        <authorList>
            <consortium name="WormBaseParasite"/>
        </authorList>
    </citation>
    <scope>IDENTIFICATION</scope>
</reference>
<feature type="signal peptide" evidence="1">
    <location>
        <begin position="1"/>
        <end position="16"/>
    </location>
</feature>
<dbReference type="AlphaFoldDB" id="A0A1I8ANY4"/>
<keyword evidence="1" id="KW-0732">Signal</keyword>
<proteinExistence type="predicted"/>
<evidence type="ECO:0000313" key="3">
    <source>
        <dbReference type="WBParaSite" id="L893_g7554.t1"/>
    </source>
</evidence>
<evidence type="ECO:0000256" key="1">
    <source>
        <dbReference type="SAM" id="SignalP"/>
    </source>
</evidence>
<keyword evidence="2" id="KW-1185">Reference proteome</keyword>